<evidence type="ECO:0000313" key="1">
    <source>
        <dbReference type="EMBL" id="GAA1654420.1"/>
    </source>
</evidence>
<evidence type="ECO:0000313" key="2">
    <source>
        <dbReference type="Proteomes" id="UP001500064"/>
    </source>
</evidence>
<dbReference type="EMBL" id="BAAAMU010000050">
    <property type="protein sequence ID" value="GAA1654420.1"/>
    <property type="molecule type" value="Genomic_DNA"/>
</dbReference>
<name>A0ABN2FN88_9ACTN</name>
<comment type="caution">
    <text evidence="1">The sequence shown here is derived from an EMBL/GenBank/DDBJ whole genome shotgun (WGS) entry which is preliminary data.</text>
</comment>
<dbReference type="RefSeq" id="WP_346109837.1">
    <property type="nucleotide sequence ID" value="NZ_BAAAMU010000050.1"/>
</dbReference>
<keyword evidence="2" id="KW-1185">Reference proteome</keyword>
<dbReference type="Proteomes" id="UP001500064">
    <property type="component" value="Unassembled WGS sequence"/>
</dbReference>
<proteinExistence type="predicted"/>
<accession>A0ABN2FN88</accession>
<reference evidence="1 2" key="1">
    <citation type="journal article" date="2019" name="Int. J. Syst. Evol. Microbiol.">
        <title>The Global Catalogue of Microorganisms (GCM) 10K type strain sequencing project: providing services to taxonomists for standard genome sequencing and annotation.</title>
        <authorList>
            <consortium name="The Broad Institute Genomics Platform"/>
            <consortium name="The Broad Institute Genome Sequencing Center for Infectious Disease"/>
            <person name="Wu L."/>
            <person name="Ma J."/>
        </authorList>
    </citation>
    <scope>NUCLEOTIDE SEQUENCE [LARGE SCALE GENOMIC DNA]</scope>
    <source>
        <strain evidence="1 2">JCM 13929</strain>
    </source>
</reference>
<organism evidence="1 2">
    <name type="scientific">Nonomuraea maheshkhaliensis</name>
    <dbReference type="NCBI Taxonomy" id="419590"/>
    <lineage>
        <taxon>Bacteria</taxon>
        <taxon>Bacillati</taxon>
        <taxon>Actinomycetota</taxon>
        <taxon>Actinomycetes</taxon>
        <taxon>Streptosporangiales</taxon>
        <taxon>Streptosporangiaceae</taxon>
        <taxon>Nonomuraea</taxon>
    </lineage>
</organism>
<protein>
    <submittedName>
        <fullName evidence="1">Uncharacterized protein</fullName>
    </submittedName>
</protein>
<gene>
    <name evidence="1" type="ORF">GCM10009733_059690</name>
</gene>
<sequence length="54" mass="5902">MVVPNLGIAIVRQYERGVVFRPGKVRDTRSGYAVSLVRRPASAGEPAMQDSFVP</sequence>